<dbReference type="Proteomes" id="UP000273307">
    <property type="component" value="Unassembled WGS sequence"/>
</dbReference>
<reference evidence="2 3" key="1">
    <citation type="submission" date="2018-09" db="EMBL/GenBank/DDBJ databases">
        <authorList>
            <person name="Tagini F."/>
        </authorList>
    </citation>
    <scope>NUCLEOTIDE SEQUENCE [LARGE SCALE GENOMIC DNA]</scope>
    <source>
        <strain evidence="2 3">MK136</strain>
    </source>
</reference>
<evidence type="ECO:0000256" key="1">
    <source>
        <dbReference type="SAM" id="MobiDB-lite"/>
    </source>
</evidence>
<gene>
    <name evidence="2" type="ORF">LAUMK136_05504</name>
</gene>
<dbReference type="AlphaFoldDB" id="A0A498QFN0"/>
<protein>
    <submittedName>
        <fullName evidence="2">Uncharacterized protein</fullName>
    </submittedName>
</protein>
<name>A0A498QFN0_9MYCO</name>
<feature type="compositionally biased region" description="Basic and acidic residues" evidence="1">
    <location>
        <begin position="46"/>
        <end position="62"/>
    </location>
</feature>
<accession>A0A498QFN0</accession>
<feature type="region of interest" description="Disordered" evidence="1">
    <location>
        <begin position="40"/>
        <end position="62"/>
    </location>
</feature>
<evidence type="ECO:0000313" key="3">
    <source>
        <dbReference type="Proteomes" id="UP000273307"/>
    </source>
</evidence>
<dbReference type="EMBL" id="UPHP01000146">
    <property type="protein sequence ID" value="VBA44217.1"/>
    <property type="molecule type" value="Genomic_DNA"/>
</dbReference>
<proteinExistence type="predicted"/>
<evidence type="ECO:0000313" key="2">
    <source>
        <dbReference type="EMBL" id="VBA44217.1"/>
    </source>
</evidence>
<organism evidence="2 3">
    <name type="scientific">Mycobacterium attenuatum</name>
    <dbReference type="NCBI Taxonomy" id="2341086"/>
    <lineage>
        <taxon>Bacteria</taxon>
        <taxon>Bacillati</taxon>
        <taxon>Actinomycetota</taxon>
        <taxon>Actinomycetes</taxon>
        <taxon>Mycobacteriales</taxon>
        <taxon>Mycobacteriaceae</taxon>
        <taxon>Mycobacterium</taxon>
    </lineage>
</organism>
<sequence>MPGSVAARLVSGSVAVPGGPRSVAARVDAAGPAAALRQVAPRGAGRMREEANGELRIADRPG</sequence>
<keyword evidence="3" id="KW-1185">Reference proteome</keyword>